<evidence type="ECO:0000313" key="3">
    <source>
        <dbReference type="Proteomes" id="UP001316087"/>
    </source>
</evidence>
<dbReference type="InterPro" id="IPR046947">
    <property type="entry name" value="LytR-like"/>
</dbReference>
<dbReference type="Gene3D" id="2.40.50.1020">
    <property type="entry name" value="LytTr DNA-binding domain"/>
    <property type="match status" value="1"/>
</dbReference>
<keyword evidence="3" id="KW-1185">Reference proteome</keyword>
<dbReference type="PANTHER" id="PTHR37299">
    <property type="entry name" value="TRANSCRIPTIONAL REGULATOR-RELATED"/>
    <property type="match status" value="1"/>
</dbReference>
<dbReference type="Pfam" id="PF04397">
    <property type="entry name" value="LytTR"/>
    <property type="match status" value="1"/>
</dbReference>
<protein>
    <submittedName>
        <fullName evidence="2">LytTR family transcriptional regulator DNA-binding domain-containing protein</fullName>
    </submittedName>
</protein>
<dbReference type="EMBL" id="JAKZFC010000012">
    <property type="protein sequence ID" value="MCH7323918.1"/>
    <property type="molecule type" value="Genomic_DNA"/>
</dbReference>
<proteinExistence type="predicted"/>
<gene>
    <name evidence="2" type="ORF">LZ480_18775</name>
</gene>
<comment type="caution">
    <text evidence="2">The sequence shown here is derived from an EMBL/GenBank/DDBJ whole genome shotgun (WGS) entry which is preliminary data.</text>
</comment>
<dbReference type="PROSITE" id="PS50930">
    <property type="entry name" value="HTH_LYTTR"/>
    <property type="match status" value="1"/>
</dbReference>
<reference evidence="2 3" key="1">
    <citation type="submission" date="2022-03" db="EMBL/GenBank/DDBJ databases">
        <authorList>
            <person name="Jo J.-H."/>
            <person name="Im W.-T."/>
        </authorList>
    </citation>
    <scope>NUCLEOTIDE SEQUENCE [LARGE SCALE GENOMIC DNA]</scope>
    <source>
        <strain evidence="2 3">MA9</strain>
    </source>
</reference>
<feature type="domain" description="HTH LytTR-type" evidence="1">
    <location>
        <begin position="43"/>
        <end position="146"/>
    </location>
</feature>
<dbReference type="InterPro" id="IPR007492">
    <property type="entry name" value="LytTR_DNA-bd_dom"/>
</dbReference>
<dbReference type="GO" id="GO:0003677">
    <property type="term" value="F:DNA binding"/>
    <property type="evidence" value="ECO:0007669"/>
    <property type="project" value="UniProtKB-KW"/>
</dbReference>
<keyword evidence="2" id="KW-0238">DNA-binding</keyword>
<dbReference type="Proteomes" id="UP001316087">
    <property type="component" value="Unassembled WGS sequence"/>
</dbReference>
<evidence type="ECO:0000259" key="1">
    <source>
        <dbReference type="PROSITE" id="PS50930"/>
    </source>
</evidence>
<dbReference type="RefSeq" id="WP_241371078.1">
    <property type="nucleotide sequence ID" value="NZ_JAKZFC010000012.1"/>
</dbReference>
<accession>A0ABS9UIU6</accession>
<dbReference type="PANTHER" id="PTHR37299:SF1">
    <property type="entry name" value="STAGE 0 SPORULATION PROTEIN A HOMOLOG"/>
    <property type="match status" value="1"/>
</dbReference>
<organism evidence="2 3">
    <name type="scientific">Solibacillus palustris</name>
    <dbReference type="NCBI Taxonomy" id="2908203"/>
    <lineage>
        <taxon>Bacteria</taxon>
        <taxon>Bacillati</taxon>
        <taxon>Bacillota</taxon>
        <taxon>Bacilli</taxon>
        <taxon>Bacillales</taxon>
        <taxon>Caryophanaceae</taxon>
        <taxon>Solibacillus</taxon>
    </lineage>
</organism>
<dbReference type="SMART" id="SM00850">
    <property type="entry name" value="LytTR"/>
    <property type="match status" value="1"/>
</dbReference>
<sequence>MKIHLVINQALQETEIHIHAKEYNDQIEQLMKQLQSTQVSKMIYGYLNQEIHMLKIDEIYSIYAEGPKVYLQTDEQEFEAKRKLYELEIQFAKDFVRVNKSTLINLNKIASIQLATIGTTQVLLDNGVSVHISRKYLKELKTQLGIGRGY</sequence>
<name>A0ABS9UIU6_9BACL</name>
<evidence type="ECO:0000313" key="2">
    <source>
        <dbReference type="EMBL" id="MCH7323918.1"/>
    </source>
</evidence>